<dbReference type="EMBL" id="SNZH01000005">
    <property type="protein sequence ID" value="TDR44871.1"/>
    <property type="molecule type" value="Genomic_DNA"/>
</dbReference>
<dbReference type="AlphaFoldDB" id="A0A4R6Z039"/>
<dbReference type="RefSeq" id="WP_133818390.1">
    <property type="nucleotide sequence ID" value="NZ_SNZH01000005.1"/>
</dbReference>
<dbReference type="OrthoDB" id="5959806at2"/>
<dbReference type="InterPro" id="IPR025295">
    <property type="entry name" value="eCIS_core_dom"/>
</dbReference>
<evidence type="ECO:0000256" key="1">
    <source>
        <dbReference type="SAM" id="MobiDB-lite"/>
    </source>
</evidence>
<evidence type="ECO:0000313" key="3">
    <source>
        <dbReference type="EMBL" id="TDR44871.1"/>
    </source>
</evidence>
<comment type="caution">
    <text evidence="3">The sequence shown here is derived from an EMBL/GenBank/DDBJ whole genome shotgun (WGS) entry which is preliminary data.</text>
</comment>
<feature type="domain" description="eCIS core" evidence="2">
    <location>
        <begin position="138"/>
        <end position="213"/>
    </location>
</feature>
<gene>
    <name evidence="3" type="ORF">DFR29_10552</name>
</gene>
<feature type="region of interest" description="Disordered" evidence="1">
    <location>
        <begin position="216"/>
        <end position="254"/>
    </location>
</feature>
<proteinExistence type="predicted"/>
<organism evidence="3 4">
    <name type="scientific">Tahibacter aquaticus</name>
    <dbReference type="NCBI Taxonomy" id="520092"/>
    <lineage>
        <taxon>Bacteria</taxon>
        <taxon>Pseudomonadati</taxon>
        <taxon>Pseudomonadota</taxon>
        <taxon>Gammaproteobacteria</taxon>
        <taxon>Lysobacterales</taxon>
        <taxon>Rhodanobacteraceae</taxon>
        <taxon>Tahibacter</taxon>
    </lineage>
</organism>
<accession>A0A4R6Z039</accession>
<name>A0A4R6Z039_9GAMM</name>
<protein>
    <submittedName>
        <fullName evidence="3">Uncharacterized protein DUF4157</fullName>
    </submittedName>
</protein>
<evidence type="ECO:0000259" key="2">
    <source>
        <dbReference type="Pfam" id="PF13699"/>
    </source>
</evidence>
<dbReference type="Pfam" id="PF13699">
    <property type="entry name" value="eCIS_core"/>
    <property type="match status" value="1"/>
</dbReference>
<dbReference type="Proteomes" id="UP000295293">
    <property type="component" value="Unassembled WGS sequence"/>
</dbReference>
<keyword evidence="4" id="KW-1185">Reference proteome</keyword>
<reference evidence="3 4" key="1">
    <citation type="submission" date="2019-03" db="EMBL/GenBank/DDBJ databases">
        <title>Genomic Encyclopedia of Type Strains, Phase IV (KMG-IV): sequencing the most valuable type-strain genomes for metagenomic binning, comparative biology and taxonomic classification.</title>
        <authorList>
            <person name="Goeker M."/>
        </authorList>
    </citation>
    <scope>NUCLEOTIDE SEQUENCE [LARGE SCALE GENOMIC DNA]</scope>
    <source>
        <strain evidence="3 4">DSM 21667</strain>
    </source>
</reference>
<feature type="region of interest" description="Disordered" evidence="1">
    <location>
        <begin position="51"/>
        <end position="73"/>
    </location>
</feature>
<evidence type="ECO:0000313" key="4">
    <source>
        <dbReference type="Proteomes" id="UP000295293"/>
    </source>
</evidence>
<sequence>MSRGFAAARRTAAAAANVDAVPSRQRPGLAPATPQRTACACGGSCPRCTAADSSGLQRKPAELSLGPRDDPLEREADRIAGDILAAEPAPSTARTTPRRGAAVQLKAAPATTAPAAHTAVAPATAGRIAALDGSGSALDSAQRDFFEARLGRDLGAVRLHTGSEAATASHDLAARAFTLGNDIAFARGEYQPDSTAGQHLLAHELVHTLQQASSASAVLRRTPQDDGADAATEAEPAAEKATGDDSAAAPPPPRPEVNELDYAFVFTGGAYGQAAEAFIRLYYPEHRLIRSSSLEDMFDRLYSDMGQAQKKGEAHLRELIIVTHANAAGGMKIPLTRDDVARKRMYNLWDVDDLQEEFQQGLHQRFRERRRAVVAALIDDSSRVIVRGCEFGQKEEAVDVLRSLFGGQPSVWAPRAYQGYESIPIGSSFLRTPEEAFDFLIAQDFLPLEMRPAADEDKRTYIARVFGLKGRVPAEFFVVGQEHHDQLGGMIKSGAGMSAQAEPLKEREAATVPSQGEFWELSAPSSRGSDAELDPLSLREIAVRAHALNQPYQPQNACMLRRLEGAWERKVTDLPYFSDYLIASSNDPLGGLPGDSASVMTYLQTRFVDNPAQNPLNGLAPESFFGDANMTGGDASRYPCKTPHLDTFETEQLNFELKPAQDRGTAGEFADPLAMAPPPDAAKDKPTGPIGLADKEAEAAREEHLRAQNFDKSQAPPPAVPITIDLTGLSDSELGQQYMDALNSGNSTLLLAVETEFQRRIDDPEHPGFGLALPRGLAPAVPANAGVEPSIALEILRNAAEGKYPWKPELGKVGGVAWFITEGTPYVGSGSGGITIGVELKNAANAIVFREPELLEIFNRERAALEPTIEAQFRSQAGLSESTPLTNRMKKSIVRLLDRAAERRMWESVGETVRASPNGVGEVILENSKFSRGGNGRFAVAANASDVRLRGGIPELMTTLEAQGVKSDPILTAAAEEMAVQQRWAGRVRGAFRHGGKVLIVVAIANDLYKIYTAKDHVKAVVSSVGGWGGATAAGAAFAAWYTPADTAGPWAWLGHGVGTLIAGGIGYFIGSEVTTTVYELVVDEDQEVQQ</sequence>